<organism evidence="2 3">
    <name type="scientific">Infirmifilum lucidum</name>
    <dbReference type="NCBI Taxonomy" id="2776706"/>
    <lineage>
        <taxon>Archaea</taxon>
        <taxon>Thermoproteota</taxon>
        <taxon>Thermoprotei</taxon>
        <taxon>Thermofilales</taxon>
        <taxon>Thermofilaceae</taxon>
        <taxon>Infirmifilum</taxon>
    </lineage>
</organism>
<sequence>MRRLKALFWLHALRTRRYFLSTASGALTDALWMSIFLFGAYSSRGLEYAREVYWALVAWAIIANAGWMIGGWIDYLSELGLLEPLEFAGASPVIVSSARGFVLVFPVTLSALAVLAFSYGLGIDVLGVSSPAMILASLAIL</sequence>
<feature type="transmembrane region" description="Helical" evidence="1">
    <location>
        <begin position="52"/>
        <end position="73"/>
    </location>
</feature>
<evidence type="ECO:0000256" key="1">
    <source>
        <dbReference type="SAM" id="Phobius"/>
    </source>
</evidence>
<dbReference type="GeneID" id="59148570"/>
<dbReference type="Proteomes" id="UP000594121">
    <property type="component" value="Chromosome"/>
</dbReference>
<keyword evidence="1" id="KW-0472">Membrane</keyword>
<dbReference type="RefSeq" id="WP_192819174.1">
    <property type="nucleotide sequence ID" value="NZ_CP062310.1"/>
</dbReference>
<accession>A0A7L9FIL9</accession>
<protein>
    <submittedName>
        <fullName evidence="2">Uncharacterized protein</fullName>
    </submittedName>
</protein>
<dbReference type="EMBL" id="CP062310">
    <property type="protein sequence ID" value="QOJ79202.1"/>
    <property type="molecule type" value="Genomic_DNA"/>
</dbReference>
<evidence type="ECO:0000313" key="3">
    <source>
        <dbReference type="Proteomes" id="UP000594121"/>
    </source>
</evidence>
<feature type="transmembrane region" description="Helical" evidence="1">
    <location>
        <begin position="20"/>
        <end position="40"/>
    </location>
</feature>
<proteinExistence type="predicted"/>
<name>A0A7L9FIL9_9CREN</name>
<dbReference type="InParanoid" id="A0A7L9FIL9"/>
<dbReference type="KEGG" id="thel:IG193_01700"/>
<keyword evidence="3" id="KW-1185">Reference proteome</keyword>
<keyword evidence="1" id="KW-0812">Transmembrane</keyword>
<keyword evidence="1" id="KW-1133">Transmembrane helix</keyword>
<feature type="transmembrane region" description="Helical" evidence="1">
    <location>
        <begin position="93"/>
        <end position="114"/>
    </location>
</feature>
<reference evidence="2 3" key="1">
    <citation type="submission" date="2020-10" db="EMBL/GenBank/DDBJ databases">
        <title>Thermofilum lucidum 3507LT sp. nov. a novel member of Thermofilaceae family isolated from Chile hot spring, and proposal of description order Thermofilales.</title>
        <authorList>
            <person name="Zayulina K.S."/>
            <person name="Elcheninov A.G."/>
            <person name="Toshchakov S.V."/>
            <person name="Kublanov I.V."/>
        </authorList>
    </citation>
    <scope>NUCLEOTIDE SEQUENCE [LARGE SCALE GENOMIC DNA]</scope>
    <source>
        <strain evidence="2 3">3507LT</strain>
    </source>
</reference>
<evidence type="ECO:0000313" key="2">
    <source>
        <dbReference type="EMBL" id="QOJ79202.1"/>
    </source>
</evidence>
<gene>
    <name evidence="2" type="ORF">IG193_01700</name>
</gene>
<dbReference type="AlphaFoldDB" id="A0A7L9FIL9"/>